<dbReference type="Pfam" id="PF17853">
    <property type="entry name" value="GGDEF_2"/>
    <property type="match status" value="1"/>
</dbReference>
<dbReference type="EMBL" id="JAVLVT010000010">
    <property type="protein sequence ID" value="MDS1272163.1"/>
    <property type="molecule type" value="Genomic_DNA"/>
</dbReference>
<feature type="compositionally biased region" description="Pro residues" evidence="2">
    <location>
        <begin position="48"/>
        <end position="58"/>
    </location>
</feature>
<comment type="similarity">
    <text evidence="1">Belongs to the CdaR family.</text>
</comment>
<keyword evidence="6" id="KW-1185">Reference proteome</keyword>
<dbReference type="InterPro" id="IPR051448">
    <property type="entry name" value="CdaR-like_regulators"/>
</dbReference>
<dbReference type="PANTHER" id="PTHR33744">
    <property type="entry name" value="CARBOHYDRATE DIACID REGULATOR"/>
    <property type="match status" value="1"/>
</dbReference>
<evidence type="ECO:0000256" key="2">
    <source>
        <dbReference type="SAM" id="MobiDB-lite"/>
    </source>
</evidence>
<dbReference type="InterPro" id="IPR042070">
    <property type="entry name" value="PucR_C-HTH_sf"/>
</dbReference>
<evidence type="ECO:0000313" key="6">
    <source>
        <dbReference type="Proteomes" id="UP001250214"/>
    </source>
</evidence>
<feature type="domain" description="CdaR GGDEF-like" evidence="4">
    <location>
        <begin position="328"/>
        <end position="449"/>
    </location>
</feature>
<comment type="caution">
    <text evidence="5">The sequence shown here is derived from an EMBL/GenBank/DDBJ whole genome shotgun (WGS) entry which is preliminary data.</text>
</comment>
<reference evidence="6" key="1">
    <citation type="submission" date="2023-07" db="EMBL/GenBank/DDBJ databases">
        <title>Novel species in the genus Lipingzhangella isolated from Sambhar Salt Lake.</title>
        <authorList>
            <person name="Jiya N."/>
            <person name="Kajale S."/>
            <person name="Sharma A."/>
        </authorList>
    </citation>
    <scope>NUCLEOTIDE SEQUENCE [LARGE SCALE GENOMIC DNA]</scope>
    <source>
        <strain evidence="6">LS1_29</strain>
    </source>
</reference>
<dbReference type="InterPro" id="IPR041522">
    <property type="entry name" value="CdaR_GGDEF"/>
</dbReference>
<dbReference type="RefSeq" id="WP_310913732.1">
    <property type="nucleotide sequence ID" value="NZ_JAVLVT010000010.1"/>
</dbReference>
<sequence>MSEPVTLSRLLRALGEPIIDVPAAPRGLEVRVSDVVIVDPADLHEPVAPAPGQEPPPGPEHDGPTVDIQPGDLVLLIGARGDRAADLLAPLARAGATAVAVKATATERDQLRQAAQNAQLAVLAVRPQVRWEQLDALCRGVVGDGDGADTSADLAEAHSDLFSLAQTIAALTGGLVSIEDSASRVLAYSGAGEEVDELRRLSVLGRQGPERYLALLREWGVFQRLRSSDDVVLVDEHPELGLRRRLAVRVHAGGHTLGTVWVQEGEHPFTARAHQALRGAARVVALHLLRQRTEASAGHRLRDDVLAGLVEGRVQPEVAGGLIELADTRSVAVAALELHPVPGATGGIEDRSVRELQLTQLTNLVRMHAAAYRRSDLVTRVGSRIYVVLEERHPPRQSGPEAAVEWARTVAAEARTLLGIAVRGAVGPTVPSIHAVAESRSQADRVLAVVAERGDAEVATIADVRAQLLVGTVLGQLQADPGTRDPRVSALVEHDARHGSQLARSTLVYLRAFGDVRRAAGELHVHPNTLRYRLRQATAVSGLDLDDADQRLFAQLQLRLELG</sequence>
<protein>
    <submittedName>
        <fullName evidence="5">Helix-turn-helix domain-containing protein</fullName>
    </submittedName>
</protein>
<evidence type="ECO:0000259" key="3">
    <source>
        <dbReference type="Pfam" id="PF13556"/>
    </source>
</evidence>
<dbReference type="Gene3D" id="1.10.10.2840">
    <property type="entry name" value="PucR C-terminal helix-turn-helix domain"/>
    <property type="match status" value="1"/>
</dbReference>
<proteinExistence type="inferred from homology"/>
<feature type="region of interest" description="Disordered" evidence="2">
    <location>
        <begin position="44"/>
        <end position="65"/>
    </location>
</feature>
<evidence type="ECO:0000259" key="4">
    <source>
        <dbReference type="Pfam" id="PF17853"/>
    </source>
</evidence>
<evidence type="ECO:0000256" key="1">
    <source>
        <dbReference type="ARBA" id="ARBA00006754"/>
    </source>
</evidence>
<dbReference type="Pfam" id="PF13556">
    <property type="entry name" value="HTH_30"/>
    <property type="match status" value="1"/>
</dbReference>
<name>A0ABU2HA68_9ACTN</name>
<gene>
    <name evidence="5" type="ORF">RIF23_17880</name>
</gene>
<feature type="domain" description="PucR C-terminal helix-turn-helix" evidence="3">
    <location>
        <begin position="507"/>
        <end position="559"/>
    </location>
</feature>
<evidence type="ECO:0000313" key="5">
    <source>
        <dbReference type="EMBL" id="MDS1272163.1"/>
    </source>
</evidence>
<dbReference type="Proteomes" id="UP001250214">
    <property type="component" value="Unassembled WGS sequence"/>
</dbReference>
<organism evidence="5 6">
    <name type="scientific">Lipingzhangella rawalii</name>
    <dbReference type="NCBI Taxonomy" id="2055835"/>
    <lineage>
        <taxon>Bacteria</taxon>
        <taxon>Bacillati</taxon>
        <taxon>Actinomycetota</taxon>
        <taxon>Actinomycetes</taxon>
        <taxon>Streptosporangiales</taxon>
        <taxon>Nocardiopsidaceae</taxon>
        <taxon>Lipingzhangella</taxon>
    </lineage>
</organism>
<accession>A0ABU2HA68</accession>
<dbReference type="PANTHER" id="PTHR33744:SF17">
    <property type="entry name" value="CONSERVED PROTEIN"/>
    <property type="match status" value="1"/>
</dbReference>
<dbReference type="InterPro" id="IPR025736">
    <property type="entry name" value="PucR_C-HTH_dom"/>
</dbReference>